<organism evidence="2 3">
    <name type="scientific">Haloterrigena turkmenica (strain ATCC 51198 / DSM 5511 / JCM 9101 / NCIMB 13204 / VKM B-1734 / 4k)</name>
    <name type="common">Halococcus turkmenicus</name>
    <dbReference type="NCBI Taxonomy" id="543526"/>
    <lineage>
        <taxon>Archaea</taxon>
        <taxon>Methanobacteriati</taxon>
        <taxon>Methanobacteriota</taxon>
        <taxon>Stenosarchaea group</taxon>
        <taxon>Halobacteria</taxon>
        <taxon>Halobacteriales</taxon>
        <taxon>Natrialbaceae</taxon>
        <taxon>Haloterrigena</taxon>
    </lineage>
</organism>
<sequence length="158" mass="18018">MTDRDRPYRPRTTYEIKDHLQRIATTLNGQERGVGEFHEALEIVLRYIDVLEDEMTCLDCGTKLAPFQPSGRSIKGKYRCPNCHDRNEHITVWDYLGTRDMESAHLPGLPEDIELAFECDCAPETTMGSREQAQTRTARHGANTSHSKIARRDGDGRV</sequence>
<proteinExistence type="predicted"/>
<gene>
    <name evidence="2" type="ordered locus">Htur_5283</name>
</gene>
<accession>D2S3R3</accession>
<geneLocation type="plasmid" evidence="2 3">
    <name>pHTUR06</name>
</geneLocation>
<dbReference type="KEGG" id="htu:Htur_5283"/>
<dbReference type="RefSeq" id="WP_012946249.1">
    <property type="nucleotide sequence ID" value="NC_013749.1"/>
</dbReference>
<dbReference type="HOGENOM" id="CLU_1665468_0_0_2"/>
<dbReference type="Proteomes" id="UP000001903">
    <property type="component" value="Plasmid pHTUR06"/>
</dbReference>
<protein>
    <submittedName>
        <fullName evidence="2">Uncharacterized protein</fullName>
    </submittedName>
</protein>
<evidence type="ECO:0000313" key="3">
    <source>
        <dbReference type="Proteomes" id="UP000001903"/>
    </source>
</evidence>
<reference evidence="2 3" key="1">
    <citation type="journal article" date="2010" name="Stand. Genomic Sci.">
        <title>Complete genome sequence of Haloterrigena turkmenica type strain (4k).</title>
        <authorList>
            <person name="Saunders E."/>
            <person name="Tindall B.J."/>
            <person name="Fahnrich R."/>
            <person name="Lapidus A."/>
            <person name="Copeland A."/>
            <person name="Del Rio T.G."/>
            <person name="Lucas S."/>
            <person name="Chen F."/>
            <person name="Tice H."/>
            <person name="Cheng J.F."/>
            <person name="Han C."/>
            <person name="Detter J.C."/>
            <person name="Bruce D."/>
            <person name="Goodwin L."/>
            <person name="Chain P."/>
            <person name="Pitluck S."/>
            <person name="Pati A."/>
            <person name="Ivanova N."/>
            <person name="Mavromatis K."/>
            <person name="Chen A."/>
            <person name="Palaniappan K."/>
            <person name="Land M."/>
            <person name="Hauser L."/>
            <person name="Chang Y.J."/>
            <person name="Jeffries C.D."/>
            <person name="Brettin T."/>
            <person name="Rohde M."/>
            <person name="Goker M."/>
            <person name="Bristow J."/>
            <person name="Eisen J.A."/>
            <person name="Markowitz V."/>
            <person name="Hugenholtz P."/>
            <person name="Klenk H.P."/>
            <person name="Kyrpides N.C."/>
        </authorList>
    </citation>
    <scope>NUCLEOTIDE SEQUENCE [LARGE SCALE GENOMIC DNA]</scope>
    <source>
        <strain evidence="3">ATCC 51198 / DSM 5511 / JCM 9101 / NCIMB 13204 / VKM B-1734 / 4k</strain>
    </source>
</reference>
<dbReference type="EMBL" id="CP001866">
    <property type="protein sequence ID" value="ADB64010.1"/>
    <property type="molecule type" value="Genomic_DNA"/>
</dbReference>
<name>D2S3R3_HALTV</name>
<dbReference type="GeneID" id="8745930"/>
<evidence type="ECO:0000313" key="2">
    <source>
        <dbReference type="EMBL" id="ADB64010.1"/>
    </source>
</evidence>
<dbReference type="AlphaFoldDB" id="D2S3R3"/>
<keyword evidence="3" id="KW-1185">Reference proteome</keyword>
<feature type="compositionally biased region" description="Polar residues" evidence="1">
    <location>
        <begin position="126"/>
        <end position="147"/>
    </location>
</feature>
<evidence type="ECO:0000256" key="1">
    <source>
        <dbReference type="SAM" id="MobiDB-lite"/>
    </source>
</evidence>
<keyword evidence="2" id="KW-0614">Plasmid</keyword>
<feature type="region of interest" description="Disordered" evidence="1">
    <location>
        <begin position="126"/>
        <end position="158"/>
    </location>
</feature>